<sequence>MFQSTPALWDGRFLCELTHVQDRSIVSIHARPLGRALHVCLLFNPAPDGVSIHARPLGRALRRIATNLELVKDVSIHARPLGRALLGGGYGC</sequence>
<dbReference type="EMBL" id="OW150024">
    <property type="protein sequence ID" value="CAH2030755.1"/>
    <property type="molecule type" value="Genomic_DNA"/>
</dbReference>
<protein>
    <submittedName>
        <fullName evidence="1">Uncharacterized protein</fullName>
    </submittedName>
</protein>
<reference evidence="1 2" key="1">
    <citation type="submission" date="2022-03" db="EMBL/GenBank/DDBJ databases">
        <authorList>
            <person name="Koch H."/>
        </authorList>
    </citation>
    <scope>NUCLEOTIDE SEQUENCE [LARGE SCALE GENOMIC DNA]</scope>
    <source>
        <strain evidence="1 2">G1</strain>
    </source>
</reference>
<gene>
    <name evidence="1" type="ORF">GEAMG1_0941</name>
</gene>
<accession>A0ABN8HHL1</accession>
<proteinExistence type="predicted"/>
<name>A0ABN8HHL1_9BACT</name>
<keyword evidence="2" id="KW-1185">Reference proteome</keyword>
<organism evidence="1 2">
    <name type="scientific">Trichlorobacter ammonificans</name>
    <dbReference type="NCBI Taxonomy" id="2916410"/>
    <lineage>
        <taxon>Bacteria</taxon>
        <taxon>Pseudomonadati</taxon>
        <taxon>Thermodesulfobacteriota</taxon>
        <taxon>Desulfuromonadia</taxon>
        <taxon>Geobacterales</taxon>
        <taxon>Geobacteraceae</taxon>
        <taxon>Trichlorobacter</taxon>
    </lineage>
</organism>
<evidence type="ECO:0000313" key="1">
    <source>
        <dbReference type="EMBL" id="CAH2030755.1"/>
    </source>
</evidence>
<evidence type="ECO:0000313" key="2">
    <source>
        <dbReference type="Proteomes" id="UP001295463"/>
    </source>
</evidence>
<dbReference type="Proteomes" id="UP001295463">
    <property type="component" value="Chromosome"/>
</dbReference>